<evidence type="ECO:0000313" key="2">
    <source>
        <dbReference type="Proteomes" id="UP000315914"/>
    </source>
</evidence>
<reference evidence="1 2" key="1">
    <citation type="submission" date="2019-06" db="EMBL/GenBank/DDBJ databases">
        <title>Genomic Encyclopedia of Type Strains, Phase IV (KMG-V): Genome sequencing to study the core and pangenomes of soil and plant-associated prokaryotes.</title>
        <authorList>
            <person name="Whitman W."/>
        </authorList>
    </citation>
    <scope>NUCLEOTIDE SEQUENCE [LARGE SCALE GENOMIC DNA]</scope>
    <source>
        <strain evidence="1 2">BR 10556</strain>
    </source>
</reference>
<protein>
    <submittedName>
        <fullName evidence="1">Uncharacterized protein</fullName>
    </submittedName>
</protein>
<accession>A0A560HXI7</accession>
<dbReference type="AlphaFoldDB" id="A0A560HXI7"/>
<keyword evidence="2" id="KW-1185">Reference proteome</keyword>
<comment type="caution">
    <text evidence="1">The sequence shown here is derived from an EMBL/GenBank/DDBJ whole genome shotgun (WGS) entry which is preliminary data.</text>
</comment>
<dbReference type="EMBL" id="VITW01000009">
    <property type="protein sequence ID" value="TWB69596.1"/>
    <property type="molecule type" value="Genomic_DNA"/>
</dbReference>
<gene>
    <name evidence="1" type="ORF">FBZ95_109193</name>
</gene>
<proteinExistence type="predicted"/>
<sequence>MTLYEHLSARISGVVDVYLGDLWPRIRFLLMTGLLQDKLETGAAAEH</sequence>
<organism evidence="1 2">
    <name type="scientific">Bradyrhizobium sacchari</name>
    <dbReference type="NCBI Taxonomy" id="1399419"/>
    <lineage>
        <taxon>Bacteria</taxon>
        <taxon>Pseudomonadati</taxon>
        <taxon>Pseudomonadota</taxon>
        <taxon>Alphaproteobacteria</taxon>
        <taxon>Hyphomicrobiales</taxon>
        <taxon>Nitrobacteraceae</taxon>
        <taxon>Bradyrhizobium</taxon>
    </lineage>
</organism>
<evidence type="ECO:0000313" key="1">
    <source>
        <dbReference type="EMBL" id="TWB69596.1"/>
    </source>
</evidence>
<dbReference type="Proteomes" id="UP000315914">
    <property type="component" value="Unassembled WGS sequence"/>
</dbReference>
<name>A0A560HXI7_9BRAD</name>